<dbReference type="AlphaFoldDB" id="A0A328U7T3"/>
<evidence type="ECO:0000313" key="3">
    <source>
        <dbReference type="Proteomes" id="UP000249260"/>
    </source>
</evidence>
<protein>
    <submittedName>
        <fullName evidence="2">DUF2809 domain-containing protein</fullName>
    </submittedName>
</protein>
<comment type="caution">
    <text evidence="2">The sequence shown here is derived from an EMBL/GenBank/DDBJ whole genome shotgun (WGS) entry which is preliminary data.</text>
</comment>
<proteinExistence type="predicted"/>
<dbReference type="Proteomes" id="UP000249260">
    <property type="component" value="Unassembled WGS sequence"/>
</dbReference>
<keyword evidence="3" id="KW-1185">Reference proteome</keyword>
<dbReference type="RefSeq" id="WP_112882388.1">
    <property type="nucleotide sequence ID" value="NZ_QLUW01000002.1"/>
</dbReference>
<gene>
    <name evidence="2" type="ORF">DL346_12190</name>
</gene>
<sequence length="133" mass="14392">MRRIVAYACAAALFIMLGLASRRGDEFPGWMADHAGDALWAGMIYWGCRLCWPRSKPRLAAAGSSILCVAVECSQLYQAEWINAIRATVLGALVLGHGFLGIDLIRYGAGIAAAWGMDCALLAIIGRMKRMSE</sequence>
<dbReference type="OrthoDB" id="5360192at2"/>
<name>A0A328U7T3_9BACL</name>
<keyword evidence="1" id="KW-0812">Transmembrane</keyword>
<dbReference type="EMBL" id="QLUW01000002">
    <property type="protein sequence ID" value="RAP76164.1"/>
    <property type="molecule type" value="Genomic_DNA"/>
</dbReference>
<keyword evidence="1" id="KW-1133">Transmembrane helix</keyword>
<organism evidence="2 3">
    <name type="scientific">Paenibacillus montanisoli</name>
    <dbReference type="NCBI Taxonomy" id="2081970"/>
    <lineage>
        <taxon>Bacteria</taxon>
        <taxon>Bacillati</taxon>
        <taxon>Bacillota</taxon>
        <taxon>Bacilli</taxon>
        <taxon>Bacillales</taxon>
        <taxon>Paenibacillaceae</taxon>
        <taxon>Paenibacillus</taxon>
    </lineage>
</organism>
<evidence type="ECO:0000313" key="2">
    <source>
        <dbReference type="EMBL" id="RAP76164.1"/>
    </source>
</evidence>
<accession>A0A328U7T3</accession>
<evidence type="ECO:0000256" key="1">
    <source>
        <dbReference type="SAM" id="Phobius"/>
    </source>
</evidence>
<dbReference type="InterPro" id="IPR021257">
    <property type="entry name" value="DUF2809"/>
</dbReference>
<feature type="transmembrane region" description="Helical" evidence="1">
    <location>
        <begin position="104"/>
        <end position="125"/>
    </location>
</feature>
<keyword evidence="1" id="KW-0472">Membrane</keyword>
<dbReference type="Pfam" id="PF10990">
    <property type="entry name" value="DUF2809"/>
    <property type="match status" value="1"/>
</dbReference>
<reference evidence="2 3" key="1">
    <citation type="submission" date="2018-06" db="EMBL/GenBank/DDBJ databases">
        <title>Paenibacillus montanisoli sp. nov., isolated from mountain area soil.</title>
        <authorList>
            <person name="Wu M."/>
        </authorList>
    </citation>
    <scope>NUCLEOTIDE SEQUENCE [LARGE SCALE GENOMIC DNA]</scope>
    <source>
        <strain evidence="2 3">RA17</strain>
    </source>
</reference>